<sequence length="330" mass="37335">MILGHALYASELAFTWLWSLGEVGAAFLRFDELSPDPALDRIVEDIQRRGFYVDVPERPVLRGVDGDGIAPRTITGENPYVHIGKRRRPVHRVIAHLVPARAVRRARRLLVVHHCYGVPSPRAMAALFGLDDLAETDVAYSIMNHHQRSTYPLWPGTGMVSLSPACMLENLRAAITGARTLVRGLREARDYEHVSVLGYSIGGQLSLHIANTERVDRAILYCPVVSMERMSLELGLLPRLHPWITRLAQRRDPRYTAQVLRLADPLRHPLAIPQESIDVFAQRYDAMTPPHHLEAIRTKYPRVRWHEADGTHLVPIGRQRIRAIVAAHRP</sequence>
<dbReference type="EMBL" id="CP089984">
    <property type="protein sequence ID" value="WXB19228.1"/>
    <property type="molecule type" value="Genomic_DNA"/>
</dbReference>
<name>A0ABZ2M9Q1_9BACT</name>
<evidence type="ECO:0000313" key="2">
    <source>
        <dbReference type="Proteomes" id="UP001370348"/>
    </source>
</evidence>
<dbReference type="InterPro" id="IPR029058">
    <property type="entry name" value="AB_hydrolase_fold"/>
</dbReference>
<dbReference type="SUPFAM" id="SSF53474">
    <property type="entry name" value="alpha/beta-Hydrolases"/>
    <property type="match status" value="1"/>
</dbReference>
<keyword evidence="2" id="KW-1185">Reference proteome</keyword>
<dbReference type="RefSeq" id="WP_394828852.1">
    <property type="nucleotide sequence ID" value="NZ_CP089984.1"/>
</dbReference>
<protein>
    <submittedName>
        <fullName evidence="1">Uncharacterized protein</fullName>
    </submittedName>
</protein>
<accession>A0ABZ2M9Q1</accession>
<reference evidence="1 2" key="1">
    <citation type="submission" date="2021-12" db="EMBL/GenBank/DDBJ databases">
        <title>Discovery of the Pendulisporaceae a myxobacterial family with distinct sporulation behavior and unique specialized metabolism.</title>
        <authorList>
            <person name="Garcia R."/>
            <person name="Popoff A."/>
            <person name="Bader C.D."/>
            <person name="Loehr J."/>
            <person name="Walesch S."/>
            <person name="Walt C."/>
            <person name="Boldt J."/>
            <person name="Bunk B."/>
            <person name="Haeckl F.J.F.P.J."/>
            <person name="Gunesch A.P."/>
            <person name="Birkelbach J."/>
            <person name="Nuebel U."/>
            <person name="Pietschmann T."/>
            <person name="Bach T."/>
            <person name="Mueller R."/>
        </authorList>
    </citation>
    <scope>NUCLEOTIDE SEQUENCE [LARGE SCALE GENOMIC DNA]</scope>
    <source>
        <strain evidence="1 2">MSr11954</strain>
    </source>
</reference>
<organism evidence="1 2">
    <name type="scientific">Pendulispora albinea</name>
    <dbReference type="NCBI Taxonomy" id="2741071"/>
    <lineage>
        <taxon>Bacteria</taxon>
        <taxon>Pseudomonadati</taxon>
        <taxon>Myxococcota</taxon>
        <taxon>Myxococcia</taxon>
        <taxon>Myxococcales</taxon>
        <taxon>Sorangiineae</taxon>
        <taxon>Pendulisporaceae</taxon>
        <taxon>Pendulispora</taxon>
    </lineage>
</organism>
<evidence type="ECO:0000313" key="1">
    <source>
        <dbReference type="EMBL" id="WXB19228.1"/>
    </source>
</evidence>
<dbReference type="Proteomes" id="UP001370348">
    <property type="component" value="Chromosome"/>
</dbReference>
<proteinExistence type="predicted"/>
<dbReference type="Gene3D" id="3.40.50.1820">
    <property type="entry name" value="alpha/beta hydrolase"/>
    <property type="match status" value="1"/>
</dbReference>
<gene>
    <name evidence="1" type="ORF">LZC94_18575</name>
</gene>